<dbReference type="OrthoDB" id="9762009at2"/>
<dbReference type="NCBIfam" id="TIGR04265">
    <property type="entry name" value="bac_cardiolipin"/>
    <property type="match status" value="1"/>
</dbReference>
<dbReference type="PANTHER" id="PTHR21248:SF22">
    <property type="entry name" value="PHOSPHOLIPASE D"/>
    <property type="match status" value="1"/>
</dbReference>
<reference evidence="14 15" key="1">
    <citation type="submission" date="2018-09" db="EMBL/GenBank/DDBJ databases">
        <title>The complete genome sequence of Neokomagataea tanensis NBRC 106556(T).</title>
        <authorList>
            <person name="Chua K.-O."/>
            <person name="See-Too W.-S."/>
            <person name="Hong K.-W."/>
            <person name="Yin W.-F."/>
            <person name="Chan K.-G."/>
        </authorList>
    </citation>
    <scope>NUCLEOTIDE SEQUENCE [LARGE SCALE GENOMIC DNA]</scope>
    <source>
        <strain evidence="15">AH13 \ NBRC 106556</strain>
    </source>
</reference>
<dbReference type="PROSITE" id="PS50035">
    <property type="entry name" value="PLD"/>
    <property type="match status" value="2"/>
</dbReference>
<keyword evidence="15" id="KW-1185">Reference proteome</keyword>
<keyword evidence="6" id="KW-0808">Transferase</keyword>
<dbReference type="RefSeq" id="WP_141491810.1">
    <property type="nucleotide sequence ID" value="NZ_CP032485.1"/>
</dbReference>
<dbReference type="GO" id="GO:0005576">
    <property type="term" value="C:extracellular region"/>
    <property type="evidence" value="ECO:0007669"/>
    <property type="project" value="UniProtKB-SubCell"/>
</dbReference>
<evidence type="ECO:0000256" key="2">
    <source>
        <dbReference type="ARBA" id="ARBA00004236"/>
    </source>
</evidence>
<name>A0A4Y6V3N3_9PROT</name>
<protein>
    <recommendedName>
        <fullName evidence="11">Cardiolipin synthase</fullName>
        <ecNumber evidence="11">2.7.8.-</ecNumber>
    </recommendedName>
</protein>
<evidence type="ECO:0000256" key="9">
    <source>
        <dbReference type="ARBA" id="ARBA00022989"/>
    </source>
</evidence>
<proteinExistence type="predicted"/>
<dbReference type="InterPro" id="IPR001736">
    <property type="entry name" value="PLipase_D/transphosphatidylase"/>
</dbReference>
<dbReference type="InterPro" id="IPR025202">
    <property type="entry name" value="PLD-like_dom"/>
</dbReference>
<dbReference type="GO" id="GO:0008808">
    <property type="term" value="F:cardiolipin synthase activity"/>
    <property type="evidence" value="ECO:0007669"/>
    <property type="project" value="UniProtKB-UniRule"/>
</dbReference>
<keyword evidence="8" id="KW-0677">Repeat</keyword>
<dbReference type="Proteomes" id="UP000317214">
    <property type="component" value="Chromosome"/>
</dbReference>
<evidence type="ECO:0000256" key="10">
    <source>
        <dbReference type="ARBA" id="ARBA00023136"/>
    </source>
</evidence>
<dbReference type="SMART" id="SM00155">
    <property type="entry name" value="PLDc"/>
    <property type="match status" value="2"/>
</dbReference>
<dbReference type="Pfam" id="PF13091">
    <property type="entry name" value="PLDc_2"/>
    <property type="match status" value="2"/>
</dbReference>
<dbReference type="CDD" id="cd09157">
    <property type="entry name" value="PLDc_CLS_unchar2_1"/>
    <property type="match status" value="1"/>
</dbReference>
<comment type="function">
    <text evidence="1">Could be a virulence factor.</text>
</comment>
<evidence type="ECO:0000256" key="11">
    <source>
        <dbReference type="NCBIfam" id="TIGR04265"/>
    </source>
</evidence>
<dbReference type="AlphaFoldDB" id="A0A4Y6V3N3"/>
<feature type="domain" description="PLD phosphodiesterase" evidence="13">
    <location>
        <begin position="389"/>
        <end position="416"/>
    </location>
</feature>
<evidence type="ECO:0000313" key="14">
    <source>
        <dbReference type="EMBL" id="QDH23974.1"/>
    </source>
</evidence>
<evidence type="ECO:0000256" key="5">
    <source>
        <dbReference type="ARBA" id="ARBA00022525"/>
    </source>
</evidence>
<dbReference type="InterPro" id="IPR022924">
    <property type="entry name" value="Cardiolipin_synthase"/>
</dbReference>
<evidence type="ECO:0000256" key="1">
    <source>
        <dbReference type="ARBA" id="ARBA00003145"/>
    </source>
</evidence>
<sequence length="474" mass="53875">MNHWTTVREWLSHAYSVLRWVLPIAVTVHALRRKQDTAACTGWIGVCWIAPVIGTVLYLMFGINRVQRRARKLVDEHAWSGRETLGQYRHAAQGNMAHLARMLGRLTERPLMRGNSLQVLHDGDYAYPVMLEAIRHAQSSVVLCSYIFRNDRVGQDFVAELVRAKARGVSIRVLVDGIGSGYFRCGVKRALRRAGIPCRRFMHSVWPWRMPFINLRNHRKILIVDGRYGFMGGLNIGAENLLKSKVKSPVADTHFAVQGPVVRQLAEAFARDWSFTTGEELHGAIFFPQLTPQGDMPMRVVTSGPDADLEKIEYGMLQAITLARHSVRLMTPYFVPDDRFSTVLTLAALRGVHVDVVVPSSSNHVLIDYARDASMRPFLDAGCRIWMAAPPFNHSKLMVVDDEWSFVGSTNLDVRSLRLNFEINLEVYDTAVAQDLAAFIDSRTRRRLTHHDLDRRPLWAQLRNSALRLLMPYL</sequence>
<evidence type="ECO:0000256" key="3">
    <source>
        <dbReference type="ARBA" id="ARBA00004613"/>
    </source>
</evidence>
<evidence type="ECO:0000259" key="13">
    <source>
        <dbReference type="PROSITE" id="PS50035"/>
    </source>
</evidence>
<keyword evidence="10 12" id="KW-0472">Membrane</keyword>
<dbReference type="CDD" id="cd09163">
    <property type="entry name" value="PLDc_CLS_unchar2_2"/>
    <property type="match status" value="1"/>
</dbReference>
<comment type="subcellular location">
    <subcellularLocation>
        <location evidence="2">Cell membrane</location>
    </subcellularLocation>
    <subcellularLocation>
        <location evidence="3">Secreted</location>
    </subcellularLocation>
</comment>
<dbReference type="PANTHER" id="PTHR21248">
    <property type="entry name" value="CARDIOLIPIN SYNTHASE"/>
    <property type="match status" value="1"/>
</dbReference>
<dbReference type="EMBL" id="CP032485">
    <property type="protein sequence ID" value="QDH23974.1"/>
    <property type="molecule type" value="Genomic_DNA"/>
</dbReference>
<accession>A0A4Y6V3N3</accession>
<dbReference type="KEGG" id="ntn:D5366_00370"/>
<evidence type="ECO:0000256" key="7">
    <source>
        <dbReference type="ARBA" id="ARBA00022692"/>
    </source>
</evidence>
<dbReference type="GO" id="GO:0032049">
    <property type="term" value="P:cardiolipin biosynthetic process"/>
    <property type="evidence" value="ECO:0007669"/>
    <property type="project" value="UniProtKB-UniRule"/>
</dbReference>
<keyword evidence="9 12" id="KW-1133">Transmembrane helix</keyword>
<dbReference type="SUPFAM" id="SSF56024">
    <property type="entry name" value="Phospholipase D/nuclease"/>
    <property type="match status" value="2"/>
</dbReference>
<gene>
    <name evidence="14" type="primary">cls</name>
    <name evidence="14" type="ORF">D5366_00370</name>
</gene>
<evidence type="ECO:0000256" key="6">
    <source>
        <dbReference type="ARBA" id="ARBA00022679"/>
    </source>
</evidence>
<feature type="transmembrane region" description="Helical" evidence="12">
    <location>
        <begin position="43"/>
        <end position="63"/>
    </location>
</feature>
<keyword evidence="7 12" id="KW-0812">Transmembrane</keyword>
<dbReference type="Gene3D" id="3.30.870.10">
    <property type="entry name" value="Endonuclease Chain A"/>
    <property type="match status" value="2"/>
</dbReference>
<keyword evidence="4" id="KW-1003">Cell membrane</keyword>
<evidence type="ECO:0000256" key="12">
    <source>
        <dbReference type="SAM" id="Phobius"/>
    </source>
</evidence>
<keyword evidence="5" id="KW-0964">Secreted</keyword>
<evidence type="ECO:0000256" key="4">
    <source>
        <dbReference type="ARBA" id="ARBA00022475"/>
    </source>
</evidence>
<evidence type="ECO:0000256" key="8">
    <source>
        <dbReference type="ARBA" id="ARBA00022737"/>
    </source>
</evidence>
<organism evidence="14 15">
    <name type="scientific">Neokomagataea tanensis</name>
    <dbReference type="NCBI Taxonomy" id="661191"/>
    <lineage>
        <taxon>Bacteria</taxon>
        <taxon>Pseudomonadati</taxon>
        <taxon>Pseudomonadota</taxon>
        <taxon>Alphaproteobacteria</taxon>
        <taxon>Acetobacterales</taxon>
        <taxon>Acetobacteraceae</taxon>
        <taxon>Neokomagataea</taxon>
    </lineage>
</organism>
<dbReference type="GO" id="GO:0005886">
    <property type="term" value="C:plasma membrane"/>
    <property type="evidence" value="ECO:0007669"/>
    <property type="project" value="UniProtKB-SubCell"/>
</dbReference>
<feature type="domain" description="PLD phosphodiesterase" evidence="13">
    <location>
        <begin position="213"/>
        <end position="240"/>
    </location>
</feature>
<dbReference type="EC" id="2.7.8.-" evidence="11"/>
<evidence type="ECO:0000313" key="15">
    <source>
        <dbReference type="Proteomes" id="UP000317214"/>
    </source>
</evidence>